<dbReference type="OrthoDB" id="2037472at2"/>
<accession>A0A1N6JJT4</accession>
<evidence type="ECO:0000313" key="5">
    <source>
        <dbReference type="Proteomes" id="UP000184693"/>
    </source>
</evidence>
<evidence type="ECO:0000256" key="1">
    <source>
        <dbReference type="SAM" id="MobiDB-lite"/>
    </source>
</evidence>
<dbReference type="EMBL" id="FSRM01000002">
    <property type="protein sequence ID" value="SIO44585.1"/>
    <property type="molecule type" value="Genomic_DNA"/>
</dbReference>
<proteinExistence type="predicted"/>
<feature type="compositionally biased region" description="Polar residues" evidence="1">
    <location>
        <begin position="298"/>
        <end position="328"/>
    </location>
</feature>
<evidence type="ECO:0000256" key="2">
    <source>
        <dbReference type="SAM" id="Phobius"/>
    </source>
</evidence>
<keyword evidence="2" id="KW-0812">Transmembrane</keyword>
<dbReference type="AlphaFoldDB" id="A0A1N6JJT4"/>
<dbReference type="Proteomes" id="UP000184693">
    <property type="component" value="Unassembled WGS sequence"/>
</dbReference>
<sequence length="369" mass="39351">MLKKINFRSLLGNSWVLLTLAVLVAGGLTFLLYKYLTDRENKLKADITAHRARAGVEVVVPAQDVPVGTPLTSNDFVSREIDSDMVYDDMIRVDDFPKYRASHLVKAVRRGLPLRAGDIDALRGRDFSDILPAGQRAVTVEIDTVNSTALMVRPGNRVDVYWVGKIYHEGQASDEKKMAQLIMPDVLVLATGQDMRARDAGEAAGPDQANANSSAMSRQEGMGFTTVTLQVPVDEVARVALAQKIGGLRLILRNADDKGADGPALVKESDVFMDPDRTTTNGATSVPGVEVITGGGVSSTVLTPQGSSSAAQDTQKPNPMPSNATQPTSSALADPAAAAASHQPSLYEQANAIAQQLQKAADRSTSKQN</sequence>
<dbReference type="RefSeq" id="WP_074266634.1">
    <property type="nucleotide sequence ID" value="NZ_FSRM01000002.1"/>
</dbReference>
<dbReference type="InterPro" id="IPR031571">
    <property type="entry name" value="RcpC_dom"/>
</dbReference>
<feature type="domain" description="Flp pilus assembly protein RcpC/CpaB" evidence="3">
    <location>
        <begin position="127"/>
        <end position="253"/>
    </location>
</feature>
<reference evidence="4 5" key="1">
    <citation type="submission" date="2016-11" db="EMBL/GenBank/DDBJ databases">
        <authorList>
            <person name="Jaros S."/>
            <person name="Januszkiewicz K."/>
            <person name="Wedrychowicz H."/>
        </authorList>
    </citation>
    <scope>NUCLEOTIDE SEQUENCE [LARGE SCALE GENOMIC DNA]</scope>
    <source>
        <strain evidence="4 5">GAS86</strain>
    </source>
</reference>
<keyword evidence="2" id="KW-0472">Membrane</keyword>
<name>A0A1N6JJT4_9BURK</name>
<organism evidence="4 5">
    <name type="scientific">Paraburkholderia phenazinium</name>
    <dbReference type="NCBI Taxonomy" id="60549"/>
    <lineage>
        <taxon>Bacteria</taxon>
        <taxon>Pseudomonadati</taxon>
        <taxon>Pseudomonadota</taxon>
        <taxon>Betaproteobacteria</taxon>
        <taxon>Burkholderiales</taxon>
        <taxon>Burkholderiaceae</taxon>
        <taxon>Paraburkholderia</taxon>
    </lineage>
</organism>
<keyword evidence="2" id="KW-1133">Transmembrane helix</keyword>
<feature type="region of interest" description="Disordered" evidence="1">
    <location>
        <begin position="198"/>
        <end position="217"/>
    </location>
</feature>
<protein>
    <submittedName>
        <fullName evidence="4">Pilus assembly protein CpaB</fullName>
    </submittedName>
</protein>
<evidence type="ECO:0000313" key="4">
    <source>
        <dbReference type="EMBL" id="SIO44585.1"/>
    </source>
</evidence>
<dbReference type="CDD" id="cd11614">
    <property type="entry name" value="SAF_CpaB_FlgA_like"/>
    <property type="match status" value="1"/>
</dbReference>
<evidence type="ECO:0000259" key="3">
    <source>
        <dbReference type="Pfam" id="PF16976"/>
    </source>
</evidence>
<feature type="transmembrane region" description="Helical" evidence="2">
    <location>
        <begin position="12"/>
        <end position="33"/>
    </location>
</feature>
<feature type="compositionally biased region" description="Basic and acidic residues" evidence="1">
    <location>
        <begin position="267"/>
        <end position="277"/>
    </location>
</feature>
<gene>
    <name evidence="4" type="ORF">SAMN05444168_4546</name>
</gene>
<dbReference type="NCBIfam" id="TIGR03177">
    <property type="entry name" value="pilus_cpaB"/>
    <property type="match status" value="1"/>
</dbReference>
<feature type="compositionally biased region" description="Low complexity" evidence="1">
    <location>
        <begin position="329"/>
        <end position="341"/>
    </location>
</feature>
<dbReference type="Pfam" id="PF16976">
    <property type="entry name" value="RcpC"/>
    <property type="match status" value="1"/>
</dbReference>
<feature type="region of interest" description="Disordered" evidence="1">
    <location>
        <begin position="267"/>
        <end position="344"/>
    </location>
</feature>
<dbReference type="InterPro" id="IPR017592">
    <property type="entry name" value="Pilus_assmbl_Flp-typ_CpaB"/>
</dbReference>